<protein>
    <submittedName>
        <fullName evidence="8">RNA polymerase sigma factor</fullName>
    </submittedName>
</protein>
<dbReference type="InterPro" id="IPR014284">
    <property type="entry name" value="RNA_pol_sigma-70_dom"/>
</dbReference>
<keyword evidence="4" id="KW-0804">Transcription</keyword>
<reference evidence="8" key="1">
    <citation type="submission" date="2022-01" db="EMBL/GenBank/DDBJ databases">
        <title>Paenibacillus spongiae sp. nov., isolated from marine sponge.</title>
        <authorList>
            <person name="Li Z."/>
            <person name="Zhang M."/>
        </authorList>
    </citation>
    <scope>NUCLEOTIDE SEQUENCE</scope>
    <source>
        <strain evidence="8">PHS-Z3</strain>
    </source>
</reference>
<dbReference type="Proteomes" id="UP001057877">
    <property type="component" value="Chromosome"/>
</dbReference>
<dbReference type="EMBL" id="CP091430">
    <property type="protein sequence ID" value="UVI30564.1"/>
    <property type="molecule type" value="Genomic_DNA"/>
</dbReference>
<evidence type="ECO:0000256" key="5">
    <source>
        <dbReference type="SAM" id="MobiDB-lite"/>
    </source>
</evidence>
<dbReference type="InterPro" id="IPR039425">
    <property type="entry name" value="RNA_pol_sigma-70-like"/>
</dbReference>
<dbReference type="InterPro" id="IPR036388">
    <property type="entry name" value="WH-like_DNA-bd_sf"/>
</dbReference>
<accession>A0ABY5S9G7</accession>
<evidence type="ECO:0000256" key="3">
    <source>
        <dbReference type="ARBA" id="ARBA00023082"/>
    </source>
</evidence>
<dbReference type="PANTHER" id="PTHR43133">
    <property type="entry name" value="RNA POLYMERASE ECF-TYPE SIGMA FACTO"/>
    <property type="match status" value="1"/>
</dbReference>
<evidence type="ECO:0000256" key="1">
    <source>
        <dbReference type="ARBA" id="ARBA00010641"/>
    </source>
</evidence>
<feature type="domain" description="RNA polymerase sigma-70 region 2" evidence="6">
    <location>
        <begin position="27"/>
        <end position="88"/>
    </location>
</feature>
<keyword evidence="2" id="KW-0805">Transcription regulation</keyword>
<proteinExistence type="inferred from homology"/>
<evidence type="ECO:0000313" key="8">
    <source>
        <dbReference type="EMBL" id="UVI30564.1"/>
    </source>
</evidence>
<evidence type="ECO:0000313" key="9">
    <source>
        <dbReference type="Proteomes" id="UP001057877"/>
    </source>
</evidence>
<organism evidence="8 9">
    <name type="scientific">Paenibacillus spongiae</name>
    <dbReference type="NCBI Taxonomy" id="2909671"/>
    <lineage>
        <taxon>Bacteria</taxon>
        <taxon>Bacillati</taxon>
        <taxon>Bacillota</taxon>
        <taxon>Bacilli</taxon>
        <taxon>Bacillales</taxon>
        <taxon>Paenibacillaceae</taxon>
        <taxon>Paenibacillus</taxon>
    </lineage>
</organism>
<dbReference type="CDD" id="cd06171">
    <property type="entry name" value="Sigma70_r4"/>
    <property type="match status" value="1"/>
</dbReference>
<dbReference type="PANTHER" id="PTHR43133:SF51">
    <property type="entry name" value="RNA POLYMERASE SIGMA FACTOR"/>
    <property type="match status" value="1"/>
</dbReference>
<dbReference type="InterPro" id="IPR013324">
    <property type="entry name" value="RNA_pol_sigma_r3/r4-like"/>
</dbReference>
<evidence type="ECO:0000256" key="4">
    <source>
        <dbReference type="ARBA" id="ARBA00023163"/>
    </source>
</evidence>
<dbReference type="SUPFAM" id="SSF88659">
    <property type="entry name" value="Sigma3 and sigma4 domains of RNA polymerase sigma factors"/>
    <property type="match status" value="1"/>
</dbReference>
<dbReference type="Pfam" id="PF08281">
    <property type="entry name" value="Sigma70_r4_2"/>
    <property type="match status" value="1"/>
</dbReference>
<comment type="similarity">
    <text evidence="1">Belongs to the sigma-70 factor family. ECF subfamily.</text>
</comment>
<feature type="region of interest" description="Disordered" evidence="5">
    <location>
        <begin position="182"/>
        <end position="209"/>
    </location>
</feature>
<dbReference type="RefSeq" id="WP_258386630.1">
    <property type="nucleotide sequence ID" value="NZ_CP091430.1"/>
</dbReference>
<name>A0ABY5S9G7_9BACL</name>
<dbReference type="NCBIfam" id="TIGR02937">
    <property type="entry name" value="sigma70-ECF"/>
    <property type="match status" value="1"/>
</dbReference>
<gene>
    <name evidence="8" type="ORF">L1F29_01395</name>
</gene>
<evidence type="ECO:0000259" key="7">
    <source>
        <dbReference type="Pfam" id="PF08281"/>
    </source>
</evidence>
<dbReference type="Pfam" id="PF04542">
    <property type="entry name" value="Sigma70_r2"/>
    <property type="match status" value="1"/>
</dbReference>
<dbReference type="InterPro" id="IPR013249">
    <property type="entry name" value="RNA_pol_sigma70_r4_t2"/>
</dbReference>
<keyword evidence="3" id="KW-0731">Sigma factor</keyword>
<dbReference type="SUPFAM" id="SSF88946">
    <property type="entry name" value="Sigma2 domain of RNA polymerase sigma factors"/>
    <property type="match status" value="1"/>
</dbReference>
<feature type="domain" description="RNA polymerase sigma factor 70 region 4 type 2" evidence="7">
    <location>
        <begin position="120"/>
        <end position="172"/>
    </location>
</feature>
<keyword evidence="9" id="KW-1185">Reference proteome</keyword>
<sequence>MNKEQLAEAAAKGDEQAFLQIMNGEKQQMMRIAYAYLRNEADALEAIQETVCRAWLKRHALKKPQYITTWLIRILIHVCTDELRRRKRAIPADMRQEPVQAGMEDDRELQSGAAGAEDRLDIAAAVELLEEPYRDVIRLKYYEDLTVLDIAGILQRPDGTIRTWLHKGLKQLRKYMVRTEEVQMSDGREGQAQTGQFGQGKESAAQGDL</sequence>
<evidence type="ECO:0000256" key="2">
    <source>
        <dbReference type="ARBA" id="ARBA00023015"/>
    </source>
</evidence>
<dbReference type="Gene3D" id="1.10.1740.10">
    <property type="match status" value="1"/>
</dbReference>
<evidence type="ECO:0000259" key="6">
    <source>
        <dbReference type="Pfam" id="PF04542"/>
    </source>
</evidence>
<dbReference type="Gene3D" id="1.10.10.10">
    <property type="entry name" value="Winged helix-like DNA-binding domain superfamily/Winged helix DNA-binding domain"/>
    <property type="match status" value="1"/>
</dbReference>
<dbReference type="InterPro" id="IPR007627">
    <property type="entry name" value="RNA_pol_sigma70_r2"/>
</dbReference>
<dbReference type="InterPro" id="IPR013325">
    <property type="entry name" value="RNA_pol_sigma_r2"/>
</dbReference>